<dbReference type="InterPro" id="IPR000011">
    <property type="entry name" value="UBQ/SUMO-activ_enz_E1-like"/>
</dbReference>
<dbReference type="EMBL" id="DS469509">
    <property type="protein sequence ID" value="EDO49380.1"/>
    <property type="molecule type" value="Genomic_DNA"/>
</dbReference>
<comment type="subunit">
    <text evidence="7">Heterodimer of SAE1 and UBA2/SAE2. The heterodimer corresponds to the two domains that are encoded on a single polypeptide chain in ubiquitin-activating enzyme E1. Interacts with UBE2I.</text>
</comment>
<dbReference type="InterPro" id="IPR000594">
    <property type="entry name" value="ThiF_NAD_FAD-bd"/>
</dbReference>
<keyword evidence="6" id="KW-0539">Nucleus</keyword>
<evidence type="ECO:0000313" key="11">
    <source>
        <dbReference type="EMBL" id="EDO49380.1"/>
    </source>
</evidence>
<evidence type="ECO:0000256" key="8">
    <source>
        <dbReference type="ARBA" id="ARBA00044187"/>
    </source>
</evidence>
<keyword evidence="12" id="KW-1185">Reference proteome</keyword>
<dbReference type="CDD" id="cd01492">
    <property type="entry name" value="Aos1_SUMO"/>
    <property type="match status" value="1"/>
</dbReference>
<evidence type="ECO:0000313" key="12">
    <source>
        <dbReference type="Proteomes" id="UP000001593"/>
    </source>
</evidence>
<comment type="pathway">
    <text evidence="2">Protein modification; protein sumoylation.</text>
</comment>
<proteinExistence type="inferred from homology"/>
<sequence>MGDNKNGEPITEAEAALYDRQIRLWGLDAQKRLRASRILVVGLAGIGAEICKNLVLSGVKSLTMLDNNPVTERDFVSQFLAPREALGKNRAEASLARTQALNPMVAVSADKNNITAKADTFLDDFDVVVATGCSSDILVSIYERCRAKNIKFFASDVFGFYGYMFADLGKHRYVEEERKTIHSAEKKEKEPAKKKQKIDSTETKTVEKFCEFSSLKNSLSCSFSETRVKSLKRLPSVYFILQVILRFRAKHGRAPDSLQRTSDEKELNCLKQEVMSDLNISQDLIDQDFACHCLSELSPVCAIVGGVVGQEIVKAVSGKDAPLNNFFFYDGLEGHGMVECFK</sequence>
<name>A7RG90_NEMVE</name>
<dbReference type="Proteomes" id="UP000001593">
    <property type="component" value="Unassembled WGS sequence"/>
</dbReference>
<evidence type="ECO:0000256" key="3">
    <source>
        <dbReference type="ARBA" id="ARBA00005673"/>
    </source>
</evidence>
<accession>A7RG90</accession>
<dbReference type="GO" id="GO:0005737">
    <property type="term" value="C:cytoplasm"/>
    <property type="evidence" value="ECO:0000318"/>
    <property type="project" value="GO_Central"/>
</dbReference>
<dbReference type="GO" id="GO:0031510">
    <property type="term" value="C:SUMO activating enzyme complex"/>
    <property type="evidence" value="ECO:0000318"/>
    <property type="project" value="GO_Central"/>
</dbReference>
<comment type="similarity">
    <text evidence="3">Belongs to the ubiquitin-activating E1 family.</text>
</comment>
<dbReference type="PANTHER" id="PTHR10953:SF162">
    <property type="entry name" value="SUMO-ACTIVATING ENZYME SUBUNIT 1"/>
    <property type="match status" value="1"/>
</dbReference>
<feature type="domain" description="THIF-type NAD/FAD binding fold" evidence="10">
    <location>
        <begin position="18"/>
        <end position="335"/>
    </location>
</feature>
<dbReference type="InParanoid" id="A7RG90"/>
<evidence type="ECO:0000256" key="6">
    <source>
        <dbReference type="ARBA" id="ARBA00023242"/>
    </source>
</evidence>
<dbReference type="PANTHER" id="PTHR10953">
    <property type="entry name" value="UBIQUITIN-ACTIVATING ENZYME E1"/>
    <property type="match status" value="1"/>
</dbReference>
<organism evidence="11 12">
    <name type="scientific">Nematostella vectensis</name>
    <name type="common">Starlet sea anemone</name>
    <dbReference type="NCBI Taxonomy" id="45351"/>
    <lineage>
        <taxon>Eukaryota</taxon>
        <taxon>Metazoa</taxon>
        <taxon>Cnidaria</taxon>
        <taxon>Anthozoa</taxon>
        <taxon>Hexacorallia</taxon>
        <taxon>Actiniaria</taxon>
        <taxon>Edwardsiidae</taxon>
        <taxon>Nematostella</taxon>
    </lineage>
</organism>
<comment type="subcellular location">
    <subcellularLocation>
        <location evidence="1">Nucleus</location>
    </subcellularLocation>
</comment>
<dbReference type="InterPro" id="IPR045886">
    <property type="entry name" value="ThiF/MoeB/HesA"/>
</dbReference>
<protein>
    <recommendedName>
        <fullName evidence="8">SUMO-activating enzyme subunit 1</fullName>
    </recommendedName>
    <alternativeName>
        <fullName evidence="9">Ubiquitin-like 1-activating enzyme E1A</fullName>
    </alternativeName>
</protein>
<dbReference type="GO" id="GO:0019948">
    <property type="term" value="F:SUMO activating enzyme activity"/>
    <property type="evidence" value="ECO:0000318"/>
    <property type="project" value="GO_Central"/>
</dbReference>
<reference evidence="11 12" key="1">
    <citation type="journal article" date="2007" name="Science">
        <title>Sea anemone genome reveals ancestral eumetazoan gene repertoire and genomic organization.</title>
        <authorList>
            <person name="Putnam N.H."/>
            <person name="Srivastava M."/>
            <person name="Hellsten U."/>
            <person name="Dirks B."/>
            <person name="Chapman J."/>
            <person name="Salamov A."/>
            <person name="Terry A."/>
            <person name="Shapiro H."/>
            <person name="Lindquist E."/>
            <person name="Kapitonov V.V."/>
            <person name="Jurka J."/>
            <person name="Genikhovich G."/>
            <person name="Grigoriev I.V."/>
            <person name="Lucas S.M."/>
            <person name="Steele R.E."/>
            <person name="Finnerty J.R."/>
            <person name="Technau U."/>
            <person name="Martindale M.Q."/>
            <person name="Rokhsar D.S."/>
        </authorList>
    </citation>
    <scope>NUCLEOTIDE SEQUENCE [LARGE SCALE GENOMIC DNA]</scope>
    <source>
        <strain evidence="12">CH2 X CH6</strain>
    </source>
</reference>
<evidence type="ECO:0000256" key="7">
    <source>
        <dbReference type="ARBA" id="ARBA00026003"/>
    </source>
</evidence>
<evidence type="ECO:0000256" key="9">
    <source>
        <dbReference type="ARBA" id="ARBA00044354"/>
    </source>
</evidence>
<keyword evidence="4" id="KW-0436">Ligase</keyword>
<dbReference type="OMA" id="EFFGQFD"/>
<evidence type="ECO:0000259" key="10">
    <source>
        <dbReference type="Pfam" id="PF00899"/>
    </source>
</evidence>
<dbReference type="SUPFAM" id="SSF69572">
    <property type="entry name" value="Activating enzymes of the ubiquitin-like proteins"/>
    <property type="match status" value="1"/>
</dbReference>
<dbReference type="PhylomeDB" id="A7RG90"/>
<evidence type="ECO:0000256" key="1">
    <source>
        <dbReference type="ARBA" id="ARBA00004123"/>
    </source>
</evidence>
<dbReference type="Pfam" id="PF00899">
    <property type="entry name" value="ThiF"/>
    <property type="match status" value="1"/>
</dbReference>
<dbReference type="HOGENOM" id="CLU_002556_4_0_1"/>
<dbReference type="Gene3D" id="3.40.50.720">
    <property type="entry name" value="NAD(P)-binding Rossmann-like Domain"/>
    <property type="match status" value="1"/>
</dbReference>
<dbReference type="AlphaFoldDB" id="A7RG90"/>
<keyword evidence="5" id="KW-0833">Ubl conjugation pathway</keyword>
<evidence type="ECO:0000256" key="4">
    <source>
        <dbReference type="ARBA" id="ARBA00022598"/>
    </source>
</evidence>
<dbReference type="PRINTS" id="PR01849">
    <property type="entry name" value="UBIQUITINACT"/>
</dbReference>
<gene>
    <name evidence="11" type="ORF">NEMVEDRAFT_v1g80438</name>
</gene>
<dbReference type="GO" id="GO:0016925">
    <property type="term" value="P:protein sumoylation"/>
    <property type="evidence" value="ECO:0000318"/>
    <property type="project" value="GO_Central"/>
</dbReference>
<evidence type="ECO:0000256" key="5">
    <source>
        <dbReference type="ARBA" id="ARBA00022786"/>
    </source>
</evidence>
<dbReference type="FunFam" id="3.40.50.720:FF:000274">
    <property type="entry name" value="SUMO-activating enzyme subunit 1 isoform X1"/>
    <property type="match status" value="1"/>
</dbReference>
<evidence type="ECO:0000256" key="2">
    <source>
        <dbReference type="ARBA" id="ARBA00004718"/>
    </source>
</evidence>
<dbReference type="InterPro" id="IPR035985">
    <property type="entry name" value="Ubiquitin-activating_enz"/>
</dbReference>
<dbReference type="eggNOG" id="KOG2014">
    <property type="taxonomic scope" value="Eukaryota"/>
</dbReference>
<dbReference type="STRING" id="45351.A7RG90"/>